<name>A0A150X1N6_9BACT</name>
<keyword evidence="2" id="KW-0732">Signal</keyword>
<dbReference type="PANTHER" id="PTHR33178">
    <property type="match status" value="1"/>
</dbReference>
<dbReference type="OrthoDB" id="9816070at2"/>
<organism evidence="4 5">
    <name type="scientific">Roseivirga spongicola</name>
    <dbReference type="NCBI Taxonomy" id="333140"/>
    <lineage>
        <taxon>Bacteria</taxon>
        <taxon>Pseudomonadati</taxon>
        <taxon>Bacteroidota</taxon>
        <taxon>Cytophagia</taxon>
        <taxon>Cytophagales</taxon>
        <taxon>Roseivirgaceae</taxon>
        <taxon>Roseivirga</taxon>
    </lineage>
</organism>
<feature type="chain" id="PRO_5007574065" description="Stress-response A/B barrel domain-containing protein" evidence="2">
    <location>
        <begin position="19"/>
        <end position="125"/>
    </location>
</feature>
<proteinExistence type="predicted"/>
<dbReference type="PROSITE" id="PS51502">
    <property type="entry name" value="S_R_A_B_BARREL"/>
    <property type="match status" value="1"/>
</dbReference>
<accession>A0A150X1N6</accession>
<dbReference type="Gene3D" id="3.30.70.100">
    <property type="match status" value="1"/>
</dbReference>
<comment type="subunit">
    <text evidence="1">Homodimer.</text>
</comment>
<dbReference type="EMBL" id="LRPC01000029">
    <property type="protein sequence ID" value="KYG72618.1"/>
    <property type="molecule type" value="Genomic_DNA"/>
</dbReference>
<protein>
    <recommendedName>
        <fullName evidence="3">Stress-response A/B barrel domain-containing protein</fullName>
    </recommendedName>
</protein>
<gene>
    <name evidence="4" type="ORF">AWW68_17085</name>
</gene>
<dbReference type="PANTHER" id="PTHR33178:SF10">
    <property type="entry name" value="STRESS-RESPONSE A_B BARREL DOMAIN-CONTAINING PROTEIN"/>
    <property type="match status" value="1"/>
</dbReference>
<dbReference type="Proteomes" id="UP000075606">
    <property type="component" value="Unassembled WGS sequence"/>
</dbReference>
<evidence type="ECO:0000313" key="4">
    <source>
        <dbReference type="EMBL" id="KYG72618.1"/>
    </source>
</evidence>
<dbReference type="RefSeq" id="WP_068224563.1">
    <property type="nucleotide sequence ID" value="NZ_LRPC01000029.1"/>
</dbReference>
<dbReference type="SUPFAM" id="SSF54909">
    <property type="entry name" value="Dimeric alpha+beta barrel"/>
    <property type="match status" value="1"/>
</dbReference>
<dbReference type="AlphaFoldDB" id="A0A150X1N6"/>
<reference evidence="4 5" key="1">
    <citation type="submission" date="2016-01" db="EMBL/GenBank/DDBJ databases">
        <title>Genome sequencing of Roseivirga spongicola UST030701-084.</title>
        <authorList>
            <person name="Selvaratnam C."/>
            <person name="Thevarajoo S."/>
            <person name="Goh K.M."/>
            <person name="Ee R."/>
            <person name="Chan K.-G."/>
            <person name="Chong C.S."/>
        </authorList>
    </citation>
    <scope>NUCLEOTIDE SEQUENCE [LARGE SCALE GENOMIC DNA]</scope>
    <source>
        <strain evidence="4 5">UST030701-084</strain>
    </source>
</reference>
<feature type="domain" description="Stress-response A/B barrel" evidence="3">
    <location>
        <begin position="27"/>
        <end position="121"/>
    </location>
</feature>
<feature type="signal peptide" evidence="2">
    <location>
        <begin position="1"/>
        <end position="18"/>
    </location>
</feature>
<keyword evidence="5" id="KW-1185">Reference proteome</keyword>
<dbReference type="SMART" id="SM00886">
    <property type="entry name" value="Dabb"/>
    <property type="match status" value="1"/>
</dbReference>
<dbReference type="InterPro" id="IPR011008">
    <property type="entry name" value="Dimeric_a/b-barrel"/>
</dbReference>
<dbReference type="InterPro" id="IPR013097">
    <property type="entry name" value="Dabb"/>
</dbReference>
<evidence type="ECO:0000259" key="3">
    <source>
        <dbReference type="PROSITE" id="PS51502"/>
    </source>
</evidence>
<evidence type="ECO:0000313" key="5">
    <source>
        <dbReference type="Proteomes" id="UP000075606"/>
    </source>
</evidence>
<dbReference type="InterPro" id="IPR044662">
    <property type="entry name" value="HS1/DABB1-like"/>
</dbReference>
<evidence type="ECO:0000256" key="2">
    <source>
        <dbReference type="SAM" id="SignalP"/>
    </source>
</evidence>
<dbReference type="Pfam" id="PF07876">
    <property type="entry name" value="Dabb"/>
    <property type="match status" value="1"/>
</dbReference>
<dbReference type="STRING" id="333140.AWW68_17085"/>
<sequence>MKKLVALLVLILTIPACSTLEHNEGKLRHVVSFKFKPDATEQQVDALIEAFEGLQNEIPQILSFEWGLNNSPEGFDRGMTHVFLLTFENERARDEYLPHPVHKAFGDTHGGIIEDLVVVDYTINQ</sequence>
<comment type="caution">
    <text evidence="4">The sequence shown here is derived from an EMBL/GenBank/DDBJ whole genome shotgun (WGS) entry which is preliminary data.</text>
</comment>
<evidence type="ECO:0000256" key="1">
    <source>
        <dbReference type="ARBA" id="ARBA00011738"/>
    </source>
</evidence>